<dbReference type="InterPro" id="IPR015943">
    <property type="entry name" value="WD40/YVTN_repeat-like_dom_sf"/>
</dbReference>
<name>A0A8J4DUP3_9ACTN</name>
<feature type="signal peptide" evidence="1">
    <location>
        <begin position="1"/>
        <end position="24"/>
    </location>
</feature>
<dbReference type="InterPro" id="IPR018391">
    <property type="entry name" value="PQQ_b-propeller_rpt"/>
</dbReference>
<dbReference type="EMBL" id="BOPF01000034">
    <property type="protein sequence ID" value="GIJ50278.1"/>
    <property type="molecule type" value="Genomic_DNA"/>
</dbReference>
<feature type="chain" id="PRO_5035292984" description="Pyrrolo-quinoline quinone repeat domain-containing protein" evidence="1">
    <location>
        <begin position="25"/>
        <end position="382"/>
    </location>
</feature>
<dbReference type="PANTHER" id="PTHR34512:SF30">
    <property type="entry name" value="OUTER MEMBRANE PROTEIN ASSEMBLY FACTOR BAMB"/>
    <property type="match status" value="1"/>
</dbReference>
<dbReference type="AlphaFoldDB" id="A0A8J4DUP3"/>
<dbReference type="Pfam" id="PF13360">
    <property type="entry name" value="PQQ_2"/>
    <property type="match status" value="1"/>
</dbReference>
<reference evidence="3" key="1">
    <citation type="submission" date="2021-01" db="EMBL/GenBank/DDBJ databases">
        <title>Whole genome shotgun sequence of Virgisporangium aliadipatigenens NBRC 105644.</title>
        <authorList>
            <person name="Komaki H."/>
            <person name="Tamura T."/>
        </authorList>
    </citation>
    <scope>NUCLEOTIDE SEQUENCE</scope>
    <source>
        <strain evidence="3">NBRC 105644</strain>
    </source>
</reference>
<keyword evidence="4" id="KW-1185">Reference proteome</keyword>
<protein>
    <recommendedName>
        <fullName evidence="2">Pyrrolo-quinoline quinone repeat domain-containing protein</fullName>
    </recommendedName>
</protein>
<dbReference type="Gene3D" id="2.130.10.10">
    <property type="entry name" value="YVTN repeat-like/Quinoprotein amine dehydrogenase"/>
    <property type="match status" value="1"/>
</dbReference>
<dbReference type="RefSeq" id="WP_203903712.1">
    <property type="nucleotide sequence ID" value="NZ_BOPF01000034.1"/>
</dbReference>
<gene>
    <name evidence="3" type="ORF">Val02_71640</name>
</gene>
<evidence type="ECO:0000313" key="4">
    <source>
        <dbReference type="Proteomes" id="UP000619260"/>
    </source>
</evidence>
<sequence>MRATLSAIATAALCVSLSATPAAAASGEGWAQDGYGPANTGWNPHERAINPRTAGALTYRWSIVSPAVRASCLGQWSPVVAGGRMFLSDANGFAAYDAATGRRLWRHTVDSTADEETPELSVAGDTLVAAANTCGSTSDPDGLLTAYDAATGRERWSLRRDAPMYQVVVAGDVVVAGGGDAGVDTVTAYRLDDGRPLWTRDGVELGSGAAAGNLILLTRTDGSATEAVHLRTGKRLWTRPAEWSVQAADRDGRLFLATTPGGDLLAVHARTGATAWKAPNAAGRLAVDDTRVYVAHGEDILALNLTDGRPAWKHEVWSPVARPVVAGGVVFAGSDLQSVTMLDARTGQPLEDTPIIRRSVGHVVVVDGRLYATDGRVLDMFR</sequence>
<proteinExistence type="predicted"/>
<dbReference type="PANTHER" id="PTHR34512">
    <property type="entry name" value="CELL SURFACE PROTEIN"/>
    <property type="match status" value="1"/>
</dbReference>
<accession>A0A8J4DUP3</accession>
<dbReference type="InterPro" id="IPR002372">
    <property type="entry name" value="PQQ_rpt_dom"/>
</dbReference>
<dbReference type="Gene3D" id="2.140.10.10">
    <property type="entry name" value="Quinoprotein alcohol dehydrogenase-like superfamily"/>
    <property type="match status" value="1"/>
</dbReference>
<evidence type="ECO:0000256" key="1">
    <source>
        <dbReference type="SAM" id="SignalP"/>
    </source>
</evidence>
<dbReference type="SUPFAM" id="SSF50998">
    <property type="entry name" value="Quinoprotein alcohol dehydrogenase-like"/>
    <property type="match status" value="2"/>
</dbReference>
<keyword evidence="1" id="KW-0732">Signal</keyword>
<comment type="caution">
    <text evidence="3">The sequence shown here is derived from an EMBL/GenBank/DDBJ whole genome shotgun (WGS) entry which is preliminary data.</text>
</comment>
<organism evidence="3 4">
    <name type="scientific">Virgisporangium aliadipatigenens</name>
    <dbReference type="NCBI Taxonomy" id="741659"/>
    <lineage>
        <taxon>Bacteria</taxon>
        <taxon>Bacillati</taxon>
        <taxon>Actinomycetota</taxon>
        <taxon>Actinomycetes</taxon>
        <taxon>Micromonosporales</taxon>
        <taxon>Micromonosporaceae</taxon>
        <taxon>Virgisporangium</taxon>
    </lineage>
</organism>
<evidence type="ECO:0000259" key="2">
    <source>
        <dbReference type="Pfam" id="PF13360"/>
    </source>
</evidence>
<dbReference type="Proteomes" id="UP000619260">
    <property type="component" value="Unassembled WGS sequence"/>
</dbReference>
<feature type="domain" description="Pyrrolo-quinoline quinone repeat" evidence="2">
    <location>
        <begin position="55"/>
        <end position="238"/>
    </location>
</feature>
<dbReference type="InterPro" id="IPR011047">
    <property type="entry name" value="Quinoprotein_ADH-like_sf"/>
</dbReference>
<dbReference type="SMART" id="SM00564">
    <property type="entry name" value="PQQ"/>
    <property type="match status" value="7"/>
</dbReference>
<evidence type="ECO:0000313" key="3">
    <source>
        <dbReference type="EMBL" id="GIJ50278.1"/>
    </source>
</evidence>